<keyword evidence="6 7" id="KW-0472">Membrane</keyword>
<dbReference type="InterPro" id="IPR020846">
    <property type="entry name" value="MFS_dom"/>
</dbReference>
<evidence type="ECO:0000256" key="5">
    <source>
        <dbReference type="ARBA" id="ARBA00022989"/>
    </source>
</evidence>
<keyword evidence="5 7" id="KW-1133">Transmembrane helix</keyword>
<dbReference type="PANTHER" id="PTHR43124">
    <property type="entry name" value="PURINE EFFLUX PUMP PBUE"/>
    <property type="match status" value="1"/>
</dbReference>
<dbReference type="SUPFAM" id="SSF103473">
    <property type="entry name" value="MFS general substrate transporter"/>
    <property type="match status" value="1"/>
</dbReference>
<protein>
    <submittedName>
        <fullName evidence="9">Predicted arabinose efflux permease, MFS family</fullName>
    </submittedName>
</protein>
<proteinExistence type="predicted"/>
<dbReference type="InterPro" id="IPR001958">
    <property type="entry name" value="Tet-R_TetA/multi-R_MdtG-like"/>
</dbReference>
<name>A0A1G9MF33_9FIRM</name>
<dbReference type="GO" id="GO:0022857">
    <property type="term" value="F:transmembrane transporter activity"/>
    <property type="evidence" value="ECO:0007669"/>
    <property type="project" value="InterPro"/>
</dbReference>
<evidence type="ECO:0000256" key="6">
    <source>
        <dbReference type="ARBA" id="ARBA00023136"/>
    </source>
</evidence>
<evidence type="ECO:0000256" key="7">
    <source>
        <dbReference type="SAM" id="Phobius"/>
    </source>
</evidence>
<feature type="transmembrane region" description="Helical" evidence="7">
    <location>
        <begin position="110"/>
        <end position="131"/>
    </location>
</feature>
<keyword evidence="3" id="KW-1003">Cell membrane</keyword>
<dbReference type="InterPro" id="IPR050189">
    <property type="entry name" value="MFS_Efflux_Transporters"/>
</dbReference>
<dbReference type="EMBL" id="FNGO01000008">
    <property type="protein sequence ID" value="SDL72866.1"/>
    <property type="molecule type" value="Genomic_DNA"/>
</dbReference>
<dbReference type="OrthoDB" id="9803985at2"/>
<dbReference type="PANTHER" id="PTHR43124:SF3">
    <property type="entry name" value="CHLORAMPHENICOL EFFLUX PUMP RV0191"/>
    <property type="match status" value="1"/>
</dbReference>
<feature type="transmembrane region" description="Helical" evidence="7">
    <location>
        <begin position="222"/>
        <end position="244"/>
    </location>
</feature>
<dbReference type="PROSITE" id="PS50850">
    <property type="entry name" value="MFS"/>
    <property type="match status" value="1"/>
</dbReference>
<evidence type="ECO:0000256" key="4">
    <source>
        <dbReference type="ARBA" id="ARBA00022692"/>
    </source>
</evidence>
<feature type="transmembrane region" description="Helical" evidence="7">
    <location>
        <begin position="54"/>
        <end position="73"/>
    </location>
</feature>
<sequence length="397" mass="43088">MSECEQKNYQQKSEISRFIFLIVLTMGAFGVMGGGLVAPALPAISEAFGTPEEQIGLVLSIYTISAAISLPLIGYFIDSAGRRKVALFCLLLDGLAGLGSTMAASFPVLLIWRFFQGIGVAGLIPVAMTIISDCFAGKNRIRAMGFLTGTISIGAVIIPSLGGLLASVDWRLVFMVYGLSLILGAIFFFKLPETSPQLQKTSLNGLKVHIKSLGAALKRTDIVIILLQSFAVYFFLYTLVTFLPVMLHQYHDLGEIFSGISLSMQGFIAALLASRAGVFADIMSWKSRTFFGFCLIALAFILLPFWPQGSYLVLISMVIFGAGMGILNPTIYNRVTRLPPQNLKGSVISLFNTLKYIGMSLSPLVFSLLLLKFSMHSLFIMAGITAIIWAGSLLYYG</sequence>
<dbReference type="InterPro" id="IPR011701">
    <property type="entry name" value="MFS"/>
</dbReference>
<feature type="transmembrane region" description="Helical" evidence="7">
    <location>
        <begin position="290"/>
        <end position="306"/>
    </location>
</feature>
<keyword evidence="10" id="KW-1185">Reference proteome</keyword>
<evidence type="ECO:0000313" key="10">
    <source>
        <dbReference type="Proteomes" id="UP000199476"/>
    </source>
</evidence>
<dbReference type="GO" id="GO:0005886">
    <property type="term" value="C:plasma membrane"/>
    <property type="evidence" value="ECO:0007669"/>
    <property type="project" value="UniProtKB-SubCell"/>
</dbReference>
<comment type="subcellular location">
    <subcellularLocation>
        <location evidence="1">Cell membrane</location>
        <topology evidence="1">Multi-pass membrane protein</topology>
    </subcellularLocation>
</comment>
<evidence type="ECO:0000313" key="9">
    <source>
        <dbReference type="EMBL" id="SDL72866.1"/>
    </source>
</evidence>
<evidence type="ECO:0000256" key="1">
    <source>
        <dbReference type="ARBA" id="ARBA00004651"/>
    </source>
</evidence>
<feature type="transmembrane region" description="Helical" evidence="7">
    <location>
        <begin position="312"/>
        <end position="332"/>
    </location>
</feature>
<dbReference type="Pfam" id="PF07690">
    <property type="entry name" value="MFS_1"/>
    <property type="match status" value="1"/>
</dbReference>
<dbReference type="InterPro" id="IPR036259">
    <property type="entry name" value="MFS_trans_sf"/>
</dbReference>
<gene>
    <name evidence="9" type="ORF">SAMN04488692_10849</name>
</gene>
<feature type="transmembrane region" description="Helical" evidence="7">
    <location>
        <begin position="256"/>
        <end position="278"/>
    </location>
</feature>
<dbReference type="RefSeq" id="WP_089759569.1">
    <property type="nucleotide sequence ID" value="NZ_FNGO01000008.1"/>
</dbReference>
<keyword evidence="4 7" id="KW-0812">Transmembrane</keyword>
<feature type="transmembrane region" description="Helical" evidence="7">
    <location>
        <begin position="172"/>
        <end position="191"/>
    </location>
</feature>
<evidence type="ECO:0000259" key="8">
    <source>
        <dbReference type="PROSITE" id="PS50850"/>
    </source>
</evidence>
<feature type="transmembrane region" description="Helical" evidence="7">
    <location>
        <begin position="353"/>
        <end position="371"/>
    </location>
</feature>
<dbReference type="Gene3D" id="1.20.1250.20">
    <property type="entry name" value="MFS general substrate transporter like domains"/>
    <property type="match status" value="1"/>
</dbReference>
<dbReference type="PRINTS" id="PR01035">
    <property type="entry name" value="TCRTETA"/>
</dbReference>
<dbReference type="AlphaFoldDB" id="A0A1G9MF33"/>
<feature type="transmembrane region" description="Helical" evidence="7">
    <location>
        <begin position="85"/>
        <end position="104"/>
    </location>
</feature>
<reference evidence="9 10" key="1">
    <citation type="submission" date="2016-10" db="EMBL/GenBank/DDBJ databases">
        <authorList>
            <person name="de Groot N.N."/>
        </authorList>
    </citation>
    <scope>NUCLEOTIDE SEQUENCE [LARGE SCALE GENOMIC DNA]</scope>
    <source>
        <strain evidence="9 10">SLAS-1</strain>
    </source>
</reference>
<feature type="transmembrane region" description="Helical" evidence="7">
    <location>
        <begin position="377"/>
        <end position="396"/>
    </location>
</feature>
<feature type="transmembrane region" description="Helical" evidence="7">
    <location>
        <begin position="143"/>
        <end position="166"/>
    </location>
</feature>
<evidence type="ECO:0000256" key="3">
    <source>
        <dbReference type="ARBA" id="ARBA00022475"/>
    </source>
</evidence>
<evidence type="ECO:0000256" key="2">
    <source>
        <dbReference type="ARBA" id="ARBA00022448"/>
    </source>
</evidence>
<dbReference type="Proteomes" id="UP000199476">
    <property type="component" value="Unassembled WGS sequence"/>
</dbReference>
<dbReference type="STRING" id="321763.SAMN04488692_10849"/>
<feature type="transmembrane region" description="Helical" evidence="7">
    <location>
        <begin position="18"/>
        <end position="42"/>
    </location>
</feature>
<feature type="domain" description="Major facilitator superfamily (MFS) profile" evidence="8">
    <location>
        <begin position="19"/>
        <end position="397"/>
    </location>
</feature>
<organism evidence="9 10">
    <name type="scientific">Halarsenatibacter silvermanii</name>
    <dbReference type="NCBI Taxonomy" id="321763"/>
    <lineage>
        <taxon>Bacteria</taxon>
        <taxon>Bacillati</taxon>
        <taxon>Bacillota</taxon>
        <taxon>Clostridia</taxon>
        <taxon>Halanaerobiales</taxon>
        <taxon>Halarsenatibacteraceae</taxon>
        <taxon>Halarsenatibacter</taxon>
    </lineage>
</organism>
<keyword evidence="2" id="KW-0813">Transport</keyword>
<accession>A0A1G9MF33</accession>